<evidence type="ECO:0000313" key="4">
    <source>
        <dbReference type="Proteomes" id="UP000229784"/>
    </source>
</evidence>
<dbReference type="Gene3D" id="3.30.565.10">
    <property type="entry name" value="Histidine kinase-like ATPase, C-terminal domain"/>
    <property type="match status" value="1"/>
</dbReference>
<dbReference type="Pfam" id="PF02518">
    <property type="entry name" value="HATPase_c"/>
    <property type="match status" value="1"/>
</dbReference>
<protein>
    <recommendedName>
        <fullName evidence="2">Histidine kinase/HSP90-like ATPase domain-containing protein</fullName>
    </recommendedName>
</protein>
<organism evidence="3 4">
    <name type="scientific">bacterium (Candidatus Gribaldobacteria) CG08_land_8_20_14_0_20_39_15</name>
    <dbReference type="NCBI Taxonomy" id="2014273"/>
    <lineage>
        <taxon>Bacteria</taxon>
        <taxon>Candidatus Gribaldobacteria</taxon>
    </lineage>
</organism>
<keyword evidence="1" id="KW-0597">Phosphoprotein</keyword>
<feature type="domain" description="Histidine kinase/HSP90-like ATPase" evidence="2">
    <location>
        <begin position="6"/>
        <end position="61"/>
    </location>
</feature>
<dbReference type="GO" id="GO:0000155">
    <property type="term" value="F:phosphorelay sensor kinase activity"/>
    <property type="evidence" value="ECO:0007669"/>
    <property type="project" value="TreeGrafter"/>
</dbReference>
<dbReference type="AlphaFoldDB" id="A0A2M6XUJ3"/>
<dbReference type="PANTHER" id="PTHR43547:SF2">
    <property type="entry name" value="HYBRID SIGNAL TRANSDUCTION HISTIDINE KINASE C"/>
    <property type="match status" value="1"/>
</dbReference>
<dbReference type="InterPro" id="IPR036890">
    <property type="entry name" value="HATPase_C_sf"/>
</dbReference>
<sequence>MYDGKNIFGRQFERGEQAKKVYTLGRGIGLYIAANIVREHKGRIWAESPGRGKGSTFYVELLMK</sequence>
<proteinExistence type="predicted"/>
<evidence type="ECO:0000313" key="3">
    <source>
        <dbReference type="EMBL" id="PIU15511.1"/>
    </source>
</evidence>
<dbReference type="EMBL" id="PEXQ01000039">
    <property type="protein sequence ID" value="PIU15511.1"/>
    <property type="molecule type" value="Genomic_DNA"/>
</dbReference>
<dbReference type="PANTHER" id="PTHR43547">
    <property type="entry name" value="TWO-COMPONENT HISTIDINE KINASE"/>
    <property type="match status" value="1"/>
</dbReference>
<accession>A0A2M6XUJ3</accession>
<dbReference type="Proteomes" id="UP000229784">
    <property type="component" value="Unassembled WGS sequence"/>
</dbReference>
<gene>
    <name evidence="3" type="ORF">COT20_01580</name>
</gene>
<dbReference type="InterPro" id="IPR003594">
    <property type="entry name" value="HATPase_dom"/>
</dbReference>
<evidence type="ECO:0000259" key="2">
    <source>
        <dbReference type="Pfam" id="PF02518"/>
    </source>
</evidence>
<name>A0A2M6XUJ3_9BACT</name>
<reference evidence="4" key="1">
    <citation type="submission" date="2017-09" db="EMBL/GenBank/DDBJ databases">
        <title>Depth-based differentiation of microbial function through sediment-hosted aquifers and enrichment of novel symbionts in the deep terrestrial subsurface.</title>
        <authorList>
            <person name="Probst A.J."/>
            <person name="Ladd B."/>
            <person name="Jarett J.K."/>
            <person name="Geller-Mcgrath D.E."/>
            <person name="Sieber C.M.K."/>
            <person name="Emerson J.B."/>
            <person name="Anantharaman K."/>
            <person name="Thomas B.C."/>
            <person name="Malmstrom R."/>
            <person name="Stieglmeier M."/>
            <person name="Klingl A."/>
            <person name="Woyke T."/>
            <person name="Ryan C.M."/>
            <person name="Banfield J.F."/>
        </authorList>
    </citation>
    <scope>NUCLEOTIDE SEQUENCE [LARGE SCALE GENOMIC DNA]</scope>
</reference>
<dbReference type="SUPFAM" id="SSF55874">
    <property type="entry name" value="ATPase domain of HSP90 chaperone/DNA topoisomerase II/histidine kinase"/>
    <property type="match status" value="1"/>
</dbReference>
<comment type="caution">
    <text evidence="3">The sequence shown here is derived from an EMBL/GenBank/DDBJ whole genome shotgun (WGS) entry which is preliminary data.</text>
</comment>
<evidence type="ECO:0000256" key="1">
    <source>
        <dbReference type="ARBA" id="ARBA00022553"/>
    </source>
</evidence>